<sequence length="769" mass="81532">MNAQCPMRGQVATACYIAMLLAVTSTRSVYAQIFSARSAIHTQSKQAGVSEAYSDLRLFLPAGDLSLMHFLDARMLVDSNGFTQGGNLGFGLRGHLDRADAIWGANLFVDHRRTDVANFHQIGFGFESLFAAVELRSNFYFPIGNRKGISAAAPSGVSSGNQDLLVFSDNYLIFGSIFDQQRRVERSLRGFDAEVGANLVKDILPGVTSKTHIGIYGFENPGLEDIVGISTRWNANAWDSIDLNIGVQSDRFFGTQATIGLTLFIEKRRGYSSRCCRETVVDRMNDPVTRRSAITVAETKIGADPVFVGERLRYASNGDEIRVVHVDSASTGGDGTFENPLGDVGQVNANSEIGDIVYLYSGSVFDGQNSLLLQDGQHLLGEGGGYQHMLDTLQAGVVALPNVRGISGDIPVIQNSTATAIELANRTLVANLSVVDPLSGAGISGTDVSDAIIKDSSISTTAQGVYGVSLSGASSLSLENSDVSTSGRVAYGVALNDSSSLHSVESQITTNGQSAHGLIALNQSEAWIDQGSVITANGPFAYGVFAMDQSMTRLDNASEVRTNGMLGYGFRIKDEAEVIVDHGSSIHTTAIYANGATVLDFALFTLQGGSQIHTEGDIAYGIYTSNNGQSTVTGASSILTEGMNSHGVHTQSDAWVSISEQSSVHTTGATAYGMRFDGRSGGDIVNSSILSDTDDEIYGIADRDNNGLQLSILNNVLDAGNGTIHLFNRNTLNGSTITVTGVKDKTELATANGIDGANVTDGNDVIYQE</sequence>
<organism evidence="2 3">
    <name type="scientific">Rubripirellula lacrimiformis</name>
    <dbReference type="NCBI Taxonomy" id="1930273"/>
    <lineage>
        <taxon>Bacteria</taxon>
        <taxon>Pseudomonadati</taxon>
        <taxon>Planctomycetota</taxon>
        <taxon>Planctomycetia</taxon>
        <taxon>Pirellulales</taxon>
        <taxon>Pirellulaceae</taxon>
        <taxon>Rubripirellula</taxon>
    </lineage>
</organism>
<name>A0A517N3L5_9BACT</name>
<gene>
    <name evidence="2" type="ORF">K227x_00890</name>
</gene>
<protein>
    <recommendedName>
        <fullName evidence="1">Inverse autotransporter beta-domain domain-containing protein</fullName>
    </recommendedName>
</protein>
<dbReference type="InterPro" id="IPR038177">
    <property type="entry name" value="IAT_beta_sf"/>
</dbReference>
<reference evidence="2 3" key="1">
    <citation type="submission" date="2019-02" db="EMBL/GenBank/DDBJ databases">
        <title>Deep-cultivation of Planctomycetes and their phenomic and genomic characterization uncovers novel biology.</title>
        <authorList>
            <person name="Wiegand S."/>
            <person name="Jogler M."/>
            <person name="Boedeker C."/>
            <person name="Pinto D."/>
            <person name="Vollmers J."/>
            <person name="Rivas-Marin E."/>
            <person name="Kohn T."/>
            <person name="Peeters S.H."/>
            <person name="Heuer A."/>
            <person name="Rast P."/>
            <person name="Oberbeckmann S."/>
            <person name="Bunk B."/>
            <person name="Jeske O."/>
            <person name="Meyerdierks A."/>
            <person name="Storesund J.E."/>
            <person name="Kallscheuer N."/>
            <person name="Luecker S."/>
            <person name="Lage O.M."/>
            <person name="Pohl T."/>
            <person name="Merkel B.J."/>
            <person name="Hornburger P."/>
            <person name="Mueller R.-W."/>
            <person name="Bruemmer F."/>
            <person name="Labrenz M."/>
            <person name="Spormann A.M."/>
            <person name="Op den Camp H."/>
            <person name="Overmann J."/>
            <person name="Amann R."/>
            <person name="Jetten M.S.M."/>
            <person name="Mascher T."/>
            <person name="Medema M.H."/>
            <person name="Devos D.P."/>
            <person name="Kaster A.-K."/>
            <person name="Ovreas L."/>
            <person name="Rohde M."/>
            <person name="Galperin M.Y."/>
            <person name="Jogler C."/>
        </authorList>
    </citation>
    <scope>NUCLEOTIDE SEQUENCE [LARGE SCALE GENOMIC DNA]</scope>
    <source>
        <strain evidence="2 3">K22_7</strain>
    </source>
</reference>
<dbReference type="KEGG" id="rlc:K227x_00890"/>
<accession>A0A517N3L5</accession>
<evidence type="ECO:0000259" key="1">
    <source>
        <dbReference type="Pfam" id="PF11924"/>
    </source>
</evidence>
<dbReference type="Gene3D" id="2.40.160.160">
    <property type="entry name" value="Inverse autotransporter, beta-domain"/>
    <property type="match status" value="1"/>
</dbReference>
<dbReference type="AlphaFoldDB" id="A0A517N3L5"/>
<dbReference type="Pfam" id="PF11924">
    <property type="entry name" value="IAT_beta"/>
    <property type="match status" value="1"/>
</dbReference>
<dbReference type="EMBL" id="CP036525">
    <property type="protein sequence ID" value="QDT01722.1"/>
    <property type="molecule type" value="Genomic_DNA"/>
</dbReference>
<keyword evidence="3" id="KW-1185">Reference proteome</keyword>
<dbReference type="Gene3D" id="2.160.20.20">
    <property type="match status" value="1"/>
</dbReference>
<dbReference type="OrthoDB" id="245699at2"/>
<evidence type="ECO:0000313" key="3">
    <source>
        <dbReference type="Proteomes" id="UP000318538"/>
    </source>
</evidence>
<dbReference type="Proteomes" id="UP000318538">
    <property type="component" value="Chromosome"/>
</dbReference>
<proteinExistence type="predicted"/>
<dbReference type="InterPro" id="IPR012332">
    <property type="entry name" value="Autotransporter_pectin_lyase_C"/>
</dbReference>
<dbReference type="RefSeq" id="WP_145167480.1">
    <property type="nucleotide sequence ID" value="NZ_CP036525.1"/>
</dbReference>
<feature type="domain" description="Inverse autotransporter beta-domain" evidence="1">
    <location>
        <begin position="50"/>
        <end position="197"/>
    </location>
</feature>
<evidence type="ECO:0000313" key="2">
    <source>
        <dbReference type="EMBL" id="QDT01722.1"/>
    </source>
</evidence>
<dbReference type="InterPro" id="IPR024519">
    <property type="entry name" value="IAT_beta"/>
</dbReference>